<sequence>MSEKDWKFCPFFKIDLEKVTNCEMSFDANMLAPNGAVESYVSNWYDLFSDITFKSKIIDFSPDDANMIIEHNVANMQNRKPSSEAIEWLVGFREKIDLALNEFKNELKKENTNSNDLFFFVRLDRRSPKDAFIYAPLAHQRFRNILTQFYQEEFNESNFQSREEKFEWINQKFGMNDERKLTAAETLSNKISSTEEIFDLIFQSERVFHDLRREVEKKVEDQIHHIIFREWDNCLKSHLEFRCFIYNFEITALTQYDNVSYYSDIEANKEEILRAIRDLFDNKIQEKLKNENSPFKEGRCVIDFAIYFNDKKNDDNTSEPNQKLCSAKLVEINRFNELCGASLFCWRKDHDFQVMTGQAPFEFRIVTEHMYDHVSYENVGFPDQIKWVKESKKKIVYENGSLIDRFYMWKNKI</sequence>
<dbReference type="PANTHER" id="PTHR15323:SF6">
    <property type="entry name" value="CELL DIVISION CYCLE PROTEIN 123 HOMOLOG"/>
    <property type="match status" value="1"/>
</dbReference>
<dbReference type="GeneID" id="94833061"/>
<organism evidence="2 3">
    <name type="scientific">Tritrichomonas foetus</name>
    <dbReference type="NCBI Taxonomy" id="1144522"/>
    <lineage>
        <taxon>Eukaryota</taxon>
        <taxon>Metamonada</taxon>
        <taxon>Parabasalia</taxon>
        <taxon>Tritrichomonadida</taxon>
        <taxon>Tritrichomonadidae</taxon>
        <taxon>Tritrichomonas</taxon>
    </lineage>
</organism>
<dbReference type="GO" id="GO:0005737">
    <property type="term" value="C:cytoplasm"/>
    <property type="evidence" value="ECO:0007669"/>
    <property type="project" value="TreeGrafter"/>
</dbReference>
<name>A0A1J4KXG3_9EUKA</name>
<dbReference type="Proteomes" id="UP000179807">
    <property type="component" value="Unassembled WGS sequence"/>
</dbReference>
<dbReference type="PANTHER" id="PTHR15323">
    <property type="entry name" value="D123 PROTEIN"/>
    <property type="match status" value="1"/>
</dbReference>
<dbReference type="AlphaFoldDB" id="A0A1J4KXG3"/>
<comment type="caution">
    <text evidence="2">The sequence shown here is derived from an EMBL/GenBank/DDBJ whole genome shotgun (WGS) entry which is preliminary data.</text>
</comment>
<evidence type="ECO:0000313" key="3">
    <source>
        <dbReference type="Proteomes" id="UP000179807"/>
    </source>
</evidence>
<evidence type="ECO:0000313" key="2">
    <source>
        <dbReference type="EMBL" id="OHT14245.1"/>
    </source>
</evidence>
<dbReference type="RefSeq" id="XP_068367381.1">
    <property type="nucleotide sequence ID" value="XM_068498357.1"/>
</dbReference>
<dbReference type="InterPro" id="IPR009772">
    <property type="entry name" value="CDC123"/>
</dbReference>
<accession>A0A1J4KXG3</accession>
<dbReference type="Pfam" id="PF07065">
    <property type="entry name" value="D123"/>
    <property type="match status" value="1"/>
</dbReference>
<evidence type="ECO:0000256" key="1">
    <source>
        <dbReference type="ARBA" id="ARBA00011047"/>
    </source>
</evidence>
<gene>
    <name evidence="2" type="ORF">TRFO_15397</name>
</gene>
<keyword evidence="3" id="KW-1185">Reference proteome</keyword>
<dbReference type="VEuPathDB" id="TrichDB:TRFO_15397"/>
<protein>
    <recommendedName>
        <fullName evidence="4">Cell division cycle protein 123</fullName>
    </recommendedName>
</protein>
<reference evidence="2" key="1">
    <citation type="submission" date="2016-10" db="EMBL/GenBank/DDBJ databases">
        <authorList>
            <person name="Benchimol M."/>
            <person name="Almeida L.G."/>
            <person name="Vasconcelos A.T."/>
            <person name="Perreira-Neves A."/>
            <person name="Rosa I.A."/>
            <person name="Tasca T."/>
            <person name="Bogo M.R."/>
            <person name="de Souza W."/>
        </authorList>
    </citation>
    <scope>NUCLEOTIDE SEQUENCE [LARGE SCALE GENOMIC DNA]</scope>
    <source>
        <strain evidence="2">K</strain>
    </source>
</reference>
<dbReference type="EMBL" id="MLAK01000404">
    <property type="protein sequence ID" value="OHT14245.1"/>
    <property type="molecule type" value="Genomic_DNA"/>
</dbReference>
<comment type="similarity">
    <text evidence="1">Belongs to the CDC123 family.</text>
</comment>
<evidence type="ECO:0008006" key="4">
    <source>
        <dbReference type="Google" id="ProtNLM"/>
    </source>
</evidence>
<dbReference type="OrthoDB" id="360540at2759"/>
<proteinExistence type="inferred from homology"/>